<dbReference type="GO" id="GO:1990904">
    <property type="term" value="C:ribonucleoprotein complex"/>
    <property type="evidence" value="ECO:0007669"/>
    <property type="project" value="UniProtKB-KW"/>
</dbReference>
<dbReference type="InterPro" id="IPR000448">
    <property type="entry name" value="Rhabdo_ncapsid"/>
</dbReference>
<evidence type="ECO:0000256" key="7">
    <source>
        <dbReference type="ARBA" id="ARBA00022884"/>
    </source>
</evidence>
<keyword evidence="4" id="KW-1139">Helical capsid protein</keyword>
<dbReference type="Gene3D" id="1.10.3570.10">
    <property type="entry name" value="Rhabdovirus nucleocapsid protein like domain"/>
    <property type="match status" value="1"/>
</dbReference>
<dbReference type="KEGG" id="vg:37627459"/>
<evidence type="ECO:0000313" key="14">
    <source>
        <dbReference type="Proteomes" id="UP000201903"/>
    </source>
</evidence>
<feature type="domain" description="Rhabdovirus nucleocapsid" evidence="12">
    <location>
        <begin position="19"/>
        <end position="411"/>
    </location>
</feature>
<evidence type="ECO:0000259" key="12">
    <source>
        <dbReference type="Pfam" id="PF00945"/>
    </source>
</evidence>
<dbReference type="InterPro" id="IPR023330">
    <property type="entry name" value="Rhabdovirus_ncapsid_N"/>
</dbReference>
<evidence type="ECO:0000256" key="11">
    <source>
        <dbReference type="ARBA" id="ARBA00033344"/>
    </source>
</evidence>
<keyword evidence="7" id="KW-0694">RNA-binding</keyword>
<reference evidence="13 14" key="1">
    <citation type="journal article" date="2015" name="PLoS Pathog.">
        <title>Evolution of genome size and complexity in the rhabdoviridae.</title>
        <authorList>
            <person name="Walker P.J."/>
            <person name="Firth C."/>
            <person name="Widen S.G."/>
            <person name="Blasdell K.R."/>
            <person name="Guzman H."/>
            <person name="Wood T.G."/>
            <person name="Paradkar P.N."/>
            <person name="Holmes E.C."/>
            <person name="Tesh R.B."/>
            <person name="Vasilakis N."/>
        </authorList>
    </citation>
    <scope>NUCLEOTIDE SEQUENCE [LARGE SCALE GENOMIC DNA]</scope>
    <source>
        <strain evidence="13 14">M-1056</strain>
    </source>
</reference>
<evidence type="ECO:0000256" key="2">
    <source>
        <dbReference type="ARBA" id="ARBA00004328"/>
    </source>
</evidence>
<keyword evidence="14" id="KW-1185">Reference proteome</keyword>
<name>A0A0D3R167_9RHAB</name>
<dbReference type="Pfam" id="PF00945">
    <property type="entry name" value="Rhabdo_ncap"/>
    <property type="match status" value="1"/>
</dbReference>
<protein>
    <recommendedName>
        <fullName evidence="3">Nucleoprotein</fullName>
    </recommendedName>
    <alternativeName>
        <fullName evidence="11">Nucleocapsid protein</fullName>
    </alternativeName>
</protein>
<accession>A0A0D3R167</accession>
<dbReference type="OrthoDB" id="22890at10239"/>
<evidence type="ECO:0000256" key="6">
    <source>
        <dbReference type="ARBA" id="ARBA00022844"/>
    </source>
</evidence>
<dbReference type="RefSeq" id="YP_009362259.1">
    <property type="nucleotide sequence ID" value="NC_034549.1"/>
</dbReference>
<dbReference type="Gene3D" id="1.10.3610.10">
    <property type="entry name" value="Nucleoprotein"/>
    <property type="match status" value="1"/>
</dbReference>
<evidence type="ECO:0000256" key="4">
    <source>
        <dbReference type="ARBA" id="ARBA00022497"/>
    </source>
</evidence>
<evidence type="ECO:0000256" key="3">
    <source>
        <dbReference type="ARBA" id="ARBA00014389"/>
    </source>
</evidence>
<organism evidence="13 14">
    <name type="scientific">Klamath virus</name>
    <dbReference type="NCBI Taxonomy" id="909206"/>
    <lineage>
        <taxon>Viruses</taxon>
        <taxon>Riboviria</taxon>
        <taxon>Orthornavirae</taxon>
        <taxon>Negarnaviricota</taxon>
        <taxon>Haploviricotina</taxon>
        <taxon>Monjiviricetes</taxon>
        <taxon>Mononegavirales</taxon>
        <taxon>Rhabdoviridae</taxon>
        <taxon>Alpharhabdovirinae</taxon>
        <taxon>Tupavirus</taxon>
        <taxon>Tupavirus klamath</taxon>
    </lineage>
</organism>
<evidence type="ECO:0000256" key="10">
    <source>
        <dbReference type="ARBA" id="ARBA00023274"/>
    </source>
</evidence>
<dbReference type="GO" id="GO:0019029">
    <property type="term" value="C:helical viral capsid"/>
    <property type="evidence" value="ECO:0007669"/>
    <property type="project" value="UniProtKB-KW"/>
</dbReference>
<keyword evidence="5" id="KW-0167">Capsid protein</keyword>
<dbReference type="InterPro" id="IPR035961">
    <property type="entry name" value="Rhabdovirus_nucleoprotein-like"/>
</dbReference>
<evidence type="ECO:0000256" key="5">
    <source>
        <dbReference type="ARBA" id="ARBA00022561"/>
    </source>
</evidence>
<evidence type="ECO:0000256" key="9">
    <source>
        <dbReference type="ARBA" id="ARBA00023200"/>
    </source>
</evidence>
<dbReference type="GO" id="GO:0019013">
    <property type="term" value="C:viral nucleocapsid"/>
    <property type="evidence" value="ECO:0007669"/>
    <property type="project" value="UniProtKB-KW"/>
</dbReference>
<dbReference type="GO" id="GO:0030430">
    <property type="term" value="C:host cell cytoplasm"/>
    <property type="evidence" value="ECO:0007669"/>
    <property type="project" value="UniProtKB-SubCell"/>
</dbReference>
<keyword evidence="8 13" id="KW-0543">Viral nucleoprotein</keyword>
<dbReference type="Proteomes" id="UP000201903">
    <property type="component" value="Segment"/>
</dbReference>
<keyword evidence="9" id="KW-1035">Host cytoplasm</keyword>
<evidence type="ECO:0000256" key="1">
    <source>
        <dbReference type="ARBA" id="ARBA00004192"/>
    </source>
</evidence>
<dbReference type="GeneID" id="37627459"/>
<dbReference type="GO" id="GO:0003723">
    <property type="term" value="F:RNA binding"/>
    <property type="evidence" value="ECO:0007669"/>
    <property type="project" value="UniProtKB-KW"/>
</dbReference>
<evidence type="ECO:0000256" key="8">
    <source>
        <dbReference type="ARBA" id="ARBA00023086"/>
    </source>
</evidence>
<evidence type="ECO:0000313" key="13">
    <source>
        <dbReference type="EMBL" id="AJR28403.1"/>
    </source>
</evidence>
<dbReference type="InterPro" id="IPR023331">
    <property type="entry name" value="Rhabdovirus_ncapsid_C"/>
</dbReference>
<comment type="subcellular location">
    <subcellularLocation>
        <location evidence="1">Host cytoplasm</location>
    </subcellularLocation>
    <subcellularLocation>
        <location evidence="2">Virion</location>
    </subcellularLocation>
</comment>
<keyword evidence="10" id="KW-0687">Ribonucleoprotein</keyword>
<keyword evidence="6" id="KW-0946">Virion</keyword>
<sequence>MEGLKLYSKKSQRSLPTAVPLDRDVAEYPSEFFERARVKPQFQYVQVSNTLEDLRQMVAGMIQVSELDLEVCKAYLIAVLLTQEEVLQNDWVSFGVIIGKRGDKVNPFCMVQMAPEGLPRVLDSQQKSSQVNAADDLWMCMYLLCFYRLGKITNKTYLSTILDRMNSMLLGYRKDVAPLSANLQAIEAWHNDSGYCKIVACVDMFYSMFKKSPMAAIRVGTIPARYRDCAALTAMAHFSKLLGQDLAKCLEWSFVGRVSDEIEALLQPGQELDNPFSYTPYMMELGLSRASPYSTVRNPCWHLFCHSIGALMQSTRSINARHLEAADQSNILANAELVVYVFETHIVWAKNFRPEGTMDASDALDSLQPETLGTSMLPASVDADAWFSWMKLHNFTLPSQCVKHCEKNARKLKNSRESSIGKYVASRLAD</sequence>
<dbReference type="SUPFAM" id="SSF140809">
    <property type="entry name" value="Rhabdovirus nucleoprotein-like"/>
    <property type="match status" value="1"/>
</dbReference>
<proteinExistence type="predicted"/>
<dbReference type="EMBL" id="KM204999">
    <property type="protein sequence ID" value="AJR28403.1"/>
    <property type="molecule type" value="Viral_cRNA"/>
</dbReference>